<evidence type="ECO:0000313" key="2">
    <source>
        <dbReference type="Proteomes" id="UP000008177"/>
    </source>
</evidence>
<evidence type="ECO:0000313" key="1">
    <source>
        <dbReference type="EMBL" id="CCD51963.1"/>
    </source>
</evidence>
<sequence length="72" mass="8452">MGIYAPTTPPVLHLVTFLSAFQRGRAWLFKHFVTLIAKRLFQGFSVNRSFRCPKLDSDERFKLNTKSAHRWL</sequence>
<accession>G2YJP6</accession>
<name>G2YJP6_BOTF4</name>
<dbReference type="HOGENOM" id="CLU_2721942_0_0_1"/>
<dbReference type="Proteomes" id="UP000008177">
    <property type="component" value="Unplaced contigs"/>
</dbReference>
<proteinExistence type="predicted"/>
<dbReference type="InParanoid" id="G2YJP6"/>
<reference evidence="2" key="1">
    <citation type="journal article" date="2011" name="PLoS Genet.">
        <title>Genomic analysis of the necrotrophic fungal pathogens Sclerotinia sclerotiorum and Botrytis cinerea.</title>
        <authorList>
            <person name="Amselem J."/>
            <person name="Cuomo C.A."/>
            <person name="van Kan J.A."/>
            <person name="Viaud M."/>
            <person name="Benito E.P."/>
            <person name="Couloux A."/>
            <person name="Coutinho P.M."/>
            <person name="de Vries R.P."/>
            <person name="Dyer P.S."/>
            <person name="Fillinger S."/>
            <person name="Fournier E."/>
            <person name="Gout L."/>
            <person name="Hahn M."/>
            <person name="Kohn L."/>
            <person name="Lapalu N."/>
            <person name="Plummer K.M."/>
            <person name="Pradier J.M."/>
            <person name="Quevillon E."/>
            <person name="Sharon A."/>
            <person name="Simon A."/>
            <person name="ten Have A."/>
            <person name="Tudzynski B."/>
            <person name="Tudzynski P."/>
            <person name="Wincker P."/>
            <person name="Andrew M."/>
            <person name="Anthouard V."/>
            <person name="Beever R.E."/>
            <person name="Beffa R."/>
            <person name="Benoit I."/>
            <person name="Bouzid O."/>
            <person name="Brault B."/>
            <person name="Chen Z."/>
            <person name="Choquer M."/>
            <person name="Collemare J."/>
            <person name="Cotton P."/>
            <person name="Danchin E.G."/>
            <person name="Da Silva C."/>
            <person name="Gautier A."/>
            <person name="Giraud C."/>
            <person name="Giraud T."/>
            <person name="Gonzalez C."/>
            <person name="Grossetete S."/>
            <person name="Guldener U."/>
            <person name="Henrissat B."/>
            <person name="Howlett B.J."/>
            <person name="Kodira C."/>
            <person name="Kretschmer M."/>
            <person name="Lappartient A."/>
            <person name="Leroch M."/>
            <person name="Levis C."/>
            <person name="Mauceli E."/>
            <person name="Neuveglise C."/>
            <person name="Oeser B."/>
            <person name="Pearson M."/>
            <person name="Poulain J."/>
            <person name="Poussereau N."/>
            <person name="Quesneville H."/>
            <person name="Rascle C."/>
            <person name="Schumacher J."/>
            <person name="Segurens B."/>
            <person name="Sexton A."/>
            <person name="Silva E."/>
            <person name="Sirven C."/>
            <person name="Soanes D.M."/>
            <person name="Talbot N.J."/>
            <person name="Templeton M."/>
            <person name="Yandava C."/>
            <person name="Yarden O."/>
            <person name="Zeng Q."/>
            <person name="Rollins J.A."/>
            <person name="Lebrun M.H."/>
            <person name="Dickman M."/>
        </authorList>
    </citation>
    <scope>NUCLEOTIDE SEQUENCE [LARGE SCALE GENOMIC DNA]</scope>
    <source>
        <strain evidence="2">T4</strain>
    </source>
</reference>
<protein>
    <submittedName>
        <fullName evidence="1">Uncharacterized protein</fullName>
    </submittedName>
</protein>
<dbReference type="AlphaFoldDB" id="G2YJP6"/>
<organism evidence="1 2">
    <name type="scientific">Botryotinia fuckeliana (strain T4)</name>
    <name type="common">Noble rot fungus</name>
    <name type="synonym">Botrytis cinerea</name>
    <dbReference type="NCBI Taxonomy" id="999810"/>
    <lineage>
        <taxon>Eukaryota</taxon>
        <taxon>Fungi</taxon>
        <taxon>Dikarya</taxon>
        <taxon>Ascomycota</taxon>
        <taxon>Pezizomycotina</taxon>
        <taxon>Leotiomycetes</taxon>
        <taxon>Helotiales</taxon>
        <taxon>Sclerotiniaceae</taxon>
        <taxon>Botrytis</taxon>
    </lineage>
</organism>
<dbReference type="EMBL" id="FQ790338">
    <property type="protein sequence ID" value="CCD51963.1"/>
    <property type="molecule type" value="Genomic_DNA"/>
</dbReference>
<gene>
    <name evidence="1" type="ORF">BofuT4_uP084870.1</name>
</gene>